<comment type="caution">
    <text evidence="2">The sequence shown here is derived from an EMBL/GenBank/DDBJ whole genome shotgun (WGS) entry which is preliminary data.</text>
</comment>
<accession>A0A9P9FA33</accession>
<feature type="compositionally biased region" description="Polar residues" evidence="1">
    <location>
        <begin position="403"/>
        <end position="445"/>
    </location>
</feature>
<organism evidence="2 3">
    <name type="scientific">Dactylonectria macrodidyma</name>
    <dbReference type="NCBI Taxonomy" id="307937"/>
    <lineage>
        <taxon>Eukaryota</taxon>
        <taxon>Fungi</taxon>
        <taxon>Dikarya</taxon>
        <taxon>Ascomycota</taxon>
        <taxon>Pezizomycotina</taxon>
        <taxon>Sordariomycetes</taxon>
        <taxon>Hypocreomycetidae</taxon>
        <taxon>Hypocreales</taxon>
        <taxon>Nectriaceae</taxon>
        <taxon>Dactylonectria</taxon>
    </lineage>
</organism>
<evidence type="ECO:0000256" key="1">
    <source>
        <dbReference type="SAM" id="MobiDB-lite"/>
    </source>
</evidence>
<keyword evidence="3" id="KW-1185">Reference proteome</keyword>
<proteinExistence type="predicted"/>
<evidence type="ECO:0000313" key="3">
    <source>
        <dbReference type="Proteomes" id="UP000738349"/>
    </source>
</evidence>
<dbReference type="AlphaFoldDB" id="A0A9P9FA33"/>
<protein>
    <submittedName>
        <fullName evidence="2">Uncharacterized protein</fullName>
    </submittedName>
</protein>
<evidence type="ECO:0000313" key="2">
    <source>
        <dbReference type="EMBL" id="KAH7156056.1"/>
    </source>
</evidence>
<feature type="region of interest" description="Disordered" evidence="1">
    <location>
        <begin position="395"/>
        <end position="445"/>
    </location>
</feature>
<sequence>MVSATILDDIEHATIGKRRPHRTNTKEDDIGQCDITAYFPQYPKGNDVFMYEKDITKVGNSDLNQIHRWYYWKRDPNCALQIVGPVPYNRFFGNGSPPENDEDKQPSIDHVFEKSFLREYWWEITNKSNRHIHGSTPSEIQKNITCKDLIYYGSDASGLALIDNVYNMYPRAKQNKNNRARPIDPQYLNDLIGMDAWTNYAKGLSTTPHYIRTLVTEAMDVQLDQSSTLKEVYDAIEFEIDLLEKLFIGVEMIKKKPALEAMVRQNQRIFARLQDIDNYAWNCKNDPAVKANMWSFATRYQEFMEDRFTGTKAHSINQAISNAFTALVPRIFTDISTAIHVGKNTKWPTKLAQKNALEKLAEFKRRYALMKQFETNPPSVTISWEWNYVSKRDSEGTDGGSCPVQSNSEIDSTSLKSITQSQTDSSTAPFTTANQPSASNDGSFTTMLSAEPTVTKVPFELRNLQCNNADDFRGHGDISERSVEYVARYFCDQAYHREEFIRKGSEAISYISPDRDLHFHEASFTWVDGCVTEKDEIIIVDPWAVYANAEGVTRMSCPELLHYAWKNCINRGVGGSVDVGCVRYAIKSGLQIDLRCWVSCTTFSH</sequence>
<dbReference type="OrthoDB" id="5084844at2759"/>
<dbReference type="EMBL" id="JAGMUV010000005">
    <property type="protein sequence ID" value="KAH7156056.1"/>
    <property type="molecule type" value="Genomic_DNA"/>
</dbReference>
<reference evidence="2" key="1">
    <citation type="journal article" date="2021" name="Nat. Commun.">
        <title>Genetic determinants of endophytism in the Arabidopsis root mycobiome.</title>
        <authorList>
            <person name="Mesny F."/>
            <person name="Miyauchi S."/>
            <person name="Thiergart T."/>
            <person name="Pickel B."/>
            <person name="Atanasova L."/>
            <person name="Karlsson M."/>
            <person name="Huettel B."/>
            <person name="Barry K.W."/>
            <person name="Haridas S."/>
            <person name="Chen C."/>
            <person name="Bauer D."/>
            <person name="Andreopoulos W."/>
            <person name="Pangilinan J."/>
            <person name="LaButti K."/>
            <person name="Riley R."/>
            <person name="Lipzen A."/>
            <person name="Clum A."/>
            <person name="Drula E."/>
            <person name="Henrissat B."/>
            <person name="Kohler A."/>
            <person name="Grigoriev I.V."/>
            <person name="Martin F.M."/>
            <person name="Hacquard S."/>
        </authorList>
    </citation>
    <scope>NUCLEOTIDE SEQUENCE</scope>
    <source>
        <strain evidence="2">MPI-CAGE-AT-0147</strain>
    </source>
</reference>
<name>A0A9P9FA33_9HYPO</name>
<gene>
    <name evidence="2" type="ORF">EDB81DRAFT_880390</name>
</gene>
<dbReference type="Proteomes" id="UP000738349">
    <property type="component" value="Unassembled WGS sequence"/>
</dbReference>